<gene>
    <name evidence="1" type="ORF">DFQ05_1903</name>
</gene>
<sequence length="284" mass="32907">MKTKHLHIISIFIVLIGCNKFSTDIPEDAVARVNNTFLYKQDIERIIPENASKADSTLLAQNFINKWANGLLVLEKAKLNLPDNQQQNYNELVKQYETDLYTKAYLEALVKRTIDTLVSDEEAISIYEANKESFKLNDELLKLRYVSLPQNAINLDKIKSKFRAFENQDKVYLDSIAVQFKSYSLNDSVWVRASQVLEKIPAANQGNKNQLLKKSNFVELKDSLNLYLIQINDVLLRNDYAPLDYVKPTVNQIIINKRKLELIKQIENEITKDAIKTKQFEIYK</sequence>
<accession>A0A4R1KNN6</accession>
<dbReference type="EMBL" id="SMGI01000003">
    <property type="protein sequence ID" value="TCK66632.1"/>
    <property type="molecule type" value="Genomic_DNA"/>
</dbReference>
<dbReference type="PROSITE" id="PS51257">
    <property type="entry name" value="PROKAR_LIPOPROTEIN"/>
    <property type="match status" value="1"/>
</dbReference>
<keyword evidence="2" id="KW-1185">Reference proteome</keyword>
<dbReference type="Proteomes" id="UP000295714">
    <property type="component" value="Unassembled WGS sequence"/>
</dbReference>
<evidence type="ECO:0000313" key="2">
    <source>
        <dbReference type="Proteomes" id="UP000295714"/>
    </source>
</evidence>
<dbReference type="SUPFAM" id="SSF109998">
    <property type="entry name" value="Triger factor/SurA peptide-binding domain-like"/>
    <property type="match status" value="1"/>
</dbReference>
<name>A0A4R1KNN6_9FLAO</name>
<dbReference type="RefSeq" id="WP_241974249.1">
    <property type="nucleotide sequence ID" value="NZ_SMGI01000003.1"/>
</dbReference>
<organism evidence="1 2">
    <name type="scientific">Winogradskyella wandonensis</name>
    <dbReference type="NCBI Taxonomy" id="1442586"/>
    <lineage>
        <taxon>Bacteria</taxon>
        <taxon>Pseudomonadati</taxon>
        <taxon>Bacteroidota</taxon>
        <taxon>Flavobacteriia</taxon>
        <taxon>Flavobacteriales</taxon>
        <taxon>Flavobacteriaceae</taxon>
        <taxon>Winogradskyella</taxon>
    </lineage>
</organism>
<dbReference type="AlphaFoldDB" id="A0A4R1KNN6"/>
<reference evidence="1 2" key="1">
    <citation type="journal article" date="2015" name="Stand. Genomic Sci.">
        <title>Genomic Encyclopedia of Bacterial and Archaeal Type Strains, Phase III: the genomes of soil and plant-associated and newly described type strains.</title>
        <authorList>
            <person name="Whitman W.B."/>
            <person name="Woyke T."/>
            <person name="Klenk H.P."/>
            <person name="Zhou Y."/>
            <person name="Lilburn T.G."/>
            <person name="Beck B.J."/>
            <person name="De Vos P."/>
            <person name="Vandamme P."/>
            <person name="Eisen J.A."/>
            <person name="Garrity G."/>
            <person name="Hugenholtz P."/>
            <person name="Kyrpides N.C."/>
        </authorList>
    </citation>
    <scope>NUCLEOTIDE SEQUENCE [LARGE SCALE GENOMIC DNA]</scope>
    <source>
        <strain evidence="1 2">CECT 8445</strain>
    </source>
</reference>
<evidence type="ECO:0000313" key="1">
    <source>
        <dbReference type="EMBL" id="TCK66632.1"/>
    </source>
</evidence>
<dbReference type="InterPro" id="IPR027304">
    <property type="entry name" value="Trigger_fact/SurA_dom_sf"/>
</dbReference>
<protein>
    <recommendedName>
        <fullName evidence="3">Peptidylprolyl isomerase</fullName>
    </recommendedName>
</protein>
<proteinExistence type="predicted"/>
<evidence type="ECO:0008006" key="3">
    <source>
        <dbReference type="Google" id="ProtNLM"/>
    </source>
</evidence>
<comment type="caution">
    <text evidence="1">The sequence shown here is derived from an EMBL/GenBank/DDBJ whole genome shotgun (WGS) entry which is preliminary data.</text>
</comment>